<protein>
    <recommendedName>
        <fullName evidence="4">Small integral membrane protein DUF2273</fullName>
    </recommendedName>
</protein>
<keyword evidence="1" id="KW-0472">Membrane</keyword>
<evidence type="ECO:0000256" key="1">
    <source>
        <dbReference type="SAM" id="Phobius"/>
    </source>
</evidence>
<reference evidence="2" key="1">
    <citation type="submission" date="2021-10" db="EMBL/GenBank/DDBJ databases">
        <title>Streptomyces nigrumlapis sp.nov.,an antimicrobial producing actinobacterium isolated from Black Gobi rocks.</title>
        <authorList>
            <person name="Wen Y."/>
            <person name="Zhang W."/>
            <person name="Liu X.G."/>
        </authorList>
    </citation>
    <scope>NUCLEOTIDE SEQUENCE</scope>
    <source>
        <strain evidence="2">ST13-2-2</strain>
    </source>
</reference>
<keyword evidence="3" id="KW-1185">Reference proteome</keyword>
<feature type="transmembrane region" description="Helical" evidence="1">
    <location>
        <begin position="6"/>
        <end position="39"/>
    </location>
</feature>
<dbReference type="EMBL" id="CP086322">
    <property type="protein sequence ID" value="UQA93104.1"/>
    <property type="molecule type" value="Genomic_DNA"/>
</dbReference>
<evidence type="ECO:0008006" key="4">
    <source>
        <dbReference type="Google" id="ProtNLM"/>
    </source>
</evidence>
<proteinExistence type="predicted"/>
<dbReference type="Proteomes" id="UP000830115">
    <property type="component" value="Chromosome"/>
</dbReference>
<keyword evidence="1" id="KW-1133">Transmembrane helix</keyword>
<organism evidence="2 3">
    <name type="scientific">Streptomyces halobius</name>
    <dbReference type="NCBI Taxonomy" id="2879846"/>
    <lineage>
        <taxon>Bacteria</taxon>
        <taxon>Bacillati</taxon>
        <taxon>Actinomycetota</taxon>
        <taxon>Actinomycetes</taxon>
        <taxon>Kitasatosporales</taxon>
        <taxon>Streptomycetaceae</taxon>
        <taxon>Streptomyces</taxon>
    </lineage>
</organism>
<evidence type="ECO:0000313" key="2">
    <source>
        <dbReference type="EMBL" id="UQA93104.1"/>
    </source>
</evidence>
<accession>A0ABY4M8K7</accession>
<sequence>MALTIPLVLLFGIVVALLIRFKALGIGAAVIAVLFGFYLADTGARRTINQLISSLAHAIGS</sequence>
<keyword evidence="1" id="KW-0812">Transmembrane</keyword>
<gene>
    <name evidence="2" type="ORF">K9S39_15755</name>
</gene>
<dbReference type="RefSeq" id="WP_248863960.1">
    <property type="nucleotide sequence ID" value="NZ_CP086322.1"/>
</dbReference>
<name>A0ABY4M8K7_9ACTN</name>
<evidence type="ECO:0000313" key="3">
    <source>
        <dbReference type="Proteomes" id="UP000830115"/>
    </source>
</evidence>